<proteinExistence type="predicted"/>
<sequence length="324" mass="36129">MQEADLPFDMDKTFDGGASGDDIDSMKRRYTAALVQTIANQDKPCEVEALRGLGDKAKVSKDKEEYFNKACALYSEVLQQCVDRNERLIMEHRIKYAEKCTKLVYYPKEALKSLGDLYVERGRLSKDEVDFVKAKGLYGAALKICEDSARTDQSILTDRIQNVDKVMQEQRKQQQQQRSSVGTRSKENVSLVPFLATGEEVSQHSISHNNGKSLNVALSASGSTETHNLKDTDRLYKGHLQEGDEALERGDLDEAEEHFATALKAVHVRDSTAVQYQKEAEPLSKLAHVHLQRGQRTKDGGNFTKAAALCNAASVRADLEDNLS</sequence>
<feature type="region of interest" description="Disordered" evidence="1">
    <location>
        <begin position="166"/>
        <end position="186"/>
    </location>
</feature>
<dbReference type="Gene3D" id="1.25.40.10">
    <property type="entry name" value="Tetratricopeptide repeat domain"/>
    <property type="match status" value="1"/>
</dbReference>
<protein>
    <submittedName>
        <fullName evidence="2">Hypp3742 protein</fullName>
    </submittedName>
</protein>
<dbReference type="PANTHER" id="PTHR19959">
    <property type="entry name" value="KINESIN LIGHT CHAIN"/>
    <property type="match status" value="1"/>
</dbReference>
<accession>A0A8K0EYP4</accession>
<evidence type="ECO:0000256" key="1">
    <source>
        <dbReference type="SAM" id="MobiDB-lite"/>
    </source>
</evidence>
<dbReference type="AlphaFoldDB" id="A0A8K0EYP4"/>
<dbReference type="EMBL" id="OV696691">
    <property type="protein sequence ID" value="CAH1267423.1"/>
    <property type="molecule type" value="Genomic_DNA"/>
</dbReference>
<reference evidence="2" key="1">
    <citation type="submission" date="2022-01" db="EMBL/GenBank/DDBJ databases">
        <authorList>
            <person name="Braso-Vives M."/>
        </authorList>
    </citation>
    <scope>NUCLEOTIDE SEQUENCE</scope>
</reference>
<dbReference type="Proteomes" id="UP000838412">
    <property type="component" value="Chromosome 6"/>
</dbReference>
<evidence type="ECO:0000313" key="3">
    <source>
        <dbReference type="Proteomes" id="UP000838412"/>
    </source>
</evidence>
<keyword evidence="3" id="KW-1185">Reference proteome</keyword>
<gene>
    <name evidence="2" type="primary">Hypp3742</name>
    <name evidence="2" type="ORF">BLAG_LOCUS20783</name>
</gene>
<name>A0A8K0EYP4_BRALA</name>
<organism evidence="2 3">
    <name type="scientific">Branchiostoma lanceolatum</name>
    <name type="common">Common lancelet</name>
    <name type="synonym">Amphioxus lanceolatum</name>
    <dbReference type="NCBI Taxonomy" id="7740"/>
    <lineage>
        <taxon>Eukaryota</taxon>
        <taxon>Metazoa</taxon>
        <taxon>Chordata</taxon>
        <taxon>Cephalochordata</taxon>
        <taxon>Leptocardii</taxon>
        <taxon>Amphioxiformes</taxon>
        <taxon>Branchiostomatidae</taxon>
        <taxon>Branchiostoma</taxon>
    </lineage>
</organism>
<dbReference type="PANTHER" id="PTHR19959:SF119">
    <property type="entry name" value="FUNGAL LIPASE-LIKE DOMAIN-CONTAINING PROTEIN"/>
    <property type="match status" value="1"/>
</dbReference>
<evidence type="ECO:0000313" key="2">
    <source>
        <dbReference type="EMBL" id="CAH1267423.1"/>
    </source>
</evidence>
<dbReference type="InterPro" id="IPR011990">
    <property type="entry name" value="TPR-like_helical_dom_sf"/>
</dbReference>